<comment type="subcellular location">
    <subcellularLocation>
        <location evidence="1">Cell membrane</location>
        <topology evidence="1">Multi-pass membrane protein</topology>
    </subcellularLocation>
</comment>
<protein>
    <recommendedName>
        <fullName evidence="6">Type II secretion system protein GspF domain-containing protein</fullName>
    </recommendedName>
</protein>
<feature type="domain" description="Type II secretion system protein GspF" evidence="6">
    <location>
        <begin position="1"/>
        <end position="49"/>
    </location>
</feature>
<evidence type="ECO:0000259" key="6">
    <source>
        <dbReference type="Pfam" id="PF00482"/>
    </source>
</evidence>
<evidence type="ECO:0000256" key="1">
    <source>
        <dbReference type="ARBA" id="ARBA00004651"/>
    </source>
</evidence>
<keyword evidence="5" id="KW-0472">Membrane</keyword>
<accession>X0VCB8</accession>
<proteinExistence type="predicted"/>
<dbReference type="InterPro" id="IPR018076">
    <property type="entry name" value="T2SS_GspF_dom"/>
</dbReference>
<evidence type="ECO:0000256" key="4">
    <source>
        <dbReference type="ARBA" id="ARBA00022989"/>
    </source>
</evidence>
<sequence length="49" mass="5306">MLSAGMPIVSSLEALEEQTDNPNFKIVVSKLRRGIEGGAAFSEALRQFP</sequence>
<comment type="caution">
    <text evidence="7">The sequence shown here is derived from an EMBL/GenBank/DDBJ whole genome shotgun (WGS) entry which is preliminary data.</text>
</comment>
<keyword evidence="2" id="KW-1003">Cell membrane</keyword>
<dbReference type="EMBL" id="BARS01023315">
    <property type="protein sequence ID" value="GAG10133.1"/>
    <property type="molecule type" value="Genomic_DNA"/>
</dbReference>
<dbReference type="InterPro" id="IPR042094">
    <property type="entry name" value="T2SS_GspF_sf"/>
</dbReference>
<organism evidence="7">
    <name type="scientific">marine sediment metagenome</name>
    <dbReference type="NCBI Taxonomy" id="412755"/>
    <lineage>
        <taxon>unclassified sequences</taxon>
        <taxon>metagenomes</taxon>
        <taxon>ecological metagenomes</taxon>
    </lineage>
</organism>
<evidence type="ECO:0000256" key="2">
    <source>
        <dbReference type="ARBA" id="ARBA00022475"/>
    </source>
</evidence>
<evidence type="ECO:0000256" key="5">
    <source>
        <dbReference type="ARBA" id="ARBA00023136"/>
    </source>
</evidence>
<evidence type="ECO:0000256" key="3">
    <source>
        <dbReference type="ARBA" id="ARBA00022692"/>
    </source>
</evidence>
<dbReference type="GO" id="GO:0005886">
    <property type="term" value="C:plasma membrane"/>
    <property type="evidence" value="ECO:0007669"/>
    <property type="project" value="UniProtKB-SubCell"/>
</dbReference>
<evidence type="ECO:0000313" key="7">
    <source>
        <dbReference type="EMBL" id="GAG10133.1"/>
    </source>
</evidence>
<reference evidence="7" key="1">
    <citation type="journal article" date="2014" name="Front. Microbiol.">
        <title>High frequency of phylogenetically diverse reductive dehalogenase-homologous genes in deep subseafloor sedimentary metagenomes.</title>
        <authorList>
            <person name="Kawai M."/>
            <person name="Futagami T."/>
            <person name="Toyoda A."/>
            <person name="Takaki Y."/>
            <person name="Nishi S."/>
            <person name="Hori S."/>
            <person name="Arai W."/>
            <person name="Tsubouchi T."/>
            <person name="Morono Y."/>
            <person name="Uchiyama I."/>
            <person name="Ito T."/>
            <person name="Fujiyama A."/>
            <person name="Inagaki F."/>
            <person name="Takami H."/>
        </authorList>
    </citation>
    <scope>NUCLEOTIDE SEQUENCE</scope>
    <source>
        <strain evidence="7">Expedition CK06-06</strain>
    </source>
</reference>
<keyword evidence="3" id="KW-0812">Transmembrane</keyword>
<dbReference type="Pfam" id="PF00482">
    <property type="entry name" value="T2SSF"/>
    <property type="match status" value="1"/>
</dbReference>
<gene>
    <name evidence="7" type="ORF">S01H1_37136</name>
</gene>
<keyword evidence="4" id="KW-1133">Transmembrane helix</keyword>
<name>X0VCB8_9ZZZZ</name>
<dbReference type="AlphaFoldDB" id="X0VCB8"/>
<dbReference type="Gene3D" id="1.20.81.30">
    <property type="entry name" value="Type II secretion system (T2SS), domain F"/>
    <property type="match status" value="1"/>
</dbReference>
<feature type="non-terminal residue" evidence="7">
    <location>
        <position position="49"/>
    </location>
</feature>